<protein>
    <recommendedName>
        <fullName evidence="4">Secreted protein</fullName>
    </recommendedName>
</protein>
<accession>A0A5B7CKC8</accession>
<evidence type="ECO:0000313" key="3">
    <source>
        <dbReference type="Proteomes" id="UP000324222"/>
    </source>
</evidence>
<keyword evidence="3" id="KW-1185">Reference proteome</keyword>
<dbReference type="AlphaFoldDB" id="A0A5B7CKC8"/>
<proteinExistence type="predicted"/>
<gene>
    <name evidence="2" type="ORF">E2C01_002430</name>
</gene>
<dbReference type="EMBL" id="VSRR010000087">
    <property type="protein sequence ID" value="MPC09810.1"/>
    <property type="molecule type" value="Genomic_DNA"/>
</dbReference>
<name>A0A5B7CKC8_PORTR</name>
<organism evidence="2 3">
    <name type="scientific">Portunus trituberculatus</name>
    <name type="common">Swimming crab</name>
    <name type="synonym">Neptunus trituberculatus</name>
    <dbReference type="NCBI Taxonomy" id="210409"/>
    <lineage>
        <taxon>Eukaryota</taxon>
        <taxon>Metazoa</taxon>
        <taxon>Ecdysozoa</taxon>
        <taxon>Arthropoda</taxon>
        <taxon>Crustacea</taxon>
        <taxon>Multicrustacea</taxon>
        <taxon>Malacostraca</taxon>
        <taxon>Eumalacostraca</taxon>
        <taxon>Eucarida</taxon>
        <taxon>Decapoda</taxon>
        <taxon>Pleocyemata</taxon>
        <taxon>Brachyura</taxon>
        <taxon>Eubrachyura</taxon>
        <taxon>Portunoidea</taxon>
        <taxon>Portunidae</taxon>
        <taxon>Portuninae</taxon>
        <taxon>Portunus</taxon>
    </lineage>
</organism>
<comment type="caution">
    <text evidence="2">The sequence shown here is derived from an EMBL/GenBank/DDBJ whole genome shotgun (WGS) entry which is preliminary data.</text>
</comment>
<keyword evidence="1" id="KW-0732">Signal</keyword>
<feature type="chain" id="PRO_5022974493" description="Secreted protein" evidence="1">
    <location>
        <begin position="20"/>
        <end position="61"/>
    </location>
</feature>
<evidence type="ECO:0008006" key="4">
    <source>
        <dbReference type="Google" id="ProtNLM"/>
    </source>
</evidence>
<evidence type="ECO:0000313" key="2">
    <source>
        <dbReference type="EMBL" id="MPC09810.1"/>
    </source>
</evidence>
<reference evidence="2 3" key="1">
    <citation type="submission" date="2019-05" db="EMBL/GenBank/DDBJ databases">
        <title>Another draft genome of Portunus trituberculatus and its Hox gene families provides insights of decapod evolution.</title>
        <authorList>
            <person name="Jeong J.-H."/>
            <person name="Song I."/>
            <person name="Kim S."/>
            <person name="Choi T."/>
            <person name="Kim D."/>
            <person name="Ryu S."/>
            <person name="Kim W."/>
        </authorList>
    </citation>
    <scope>NUCLEOTIDE SEQUENCE [LARGE SCALE GENOMIC DNA]</scope>
    <source>
        <tissue evidence="2">Muscle</tissue>
    </source>
</reference>
<sequence length="61" mass="7293">MQVLWLCLAWLCFVLRVDRNLMAEVFTVIYREARIEKPCILLVYTSLTLFSTMTHFHTHFA</sequence>
<feature type="signal peptide" evidence="1">
    <location>
        <begin position="1"/>
        <end position="19"/>
    </location>
</feature>
<evidence type="ECO:0000256" key="1">
    <source>
        <dbReference type="SAM" id="SignalP"/>
    </source>
</evidence>
<dbReference type="Proteomes" id="UP000324222">
    <property type="component" value="Unassembled WGS sequence"/>
</dbReference>